<dbReference type="CDD" id="cd02503">
    <property type="entry name" value="MobA"/>
    <property type="match status" value="1"/>
</dbReference>
<keyword evidence="9" id="KW-0175">Coiled coil</keyword>
<dbReference type="PANTHER" id="PTHR19136">
    <property type="entry name" value="MOLYBDENUM COFACTOR GUANYLYLTRANSFERASE"/>
    <property type="match status" value="1"/>
</dbReference>
<keyword evidence="1 8" id="KW-0963">Cytoplasm</keyword>
<feature type="domain" description="MobA-like NTP transferase" evidence="10">
    <location>
        <begin position="20"/>
        <end position="171"/>
    </location>
</feature>
<organism evidence="11 12">
    <name type="scientific">Corallincola holothuriorum</name>
    <dbReference type="NCBI Taxonomy" id="2282215"/>
    <lineage>
        <taxon>Bacteria</taxon>
        <taxon>Pseudomonadati</taxon>
        <taxon>Pseudomonadota</taxon>
        <taxon>Gammaproteobacteria</taxon>
        <taxon>Alteromonadales</taxon>
        <taxon>Psychromonadaceae</taxon>
        <taxon>Corallincola</taxon>
    </lineage>
</organism>
<dbReference type="InterPro" id="IPR025877">
    <property type="entry name" value="MobA-like_NTP_Trfase"/>
</dbReference>
<dbReference type="PANTHER" id="PTHR19136:SF81">
    <property type="entry name" value="MOLYBDENUM COFACTOR GUANYLYLTRANSFERASE"/>
    <property type="match status" value="1"/>
</dbReference>
<feature type="binding site" evidence="8">
    <location>
        <begin position="23"/>
        <end position="25"/>
    </location>
    <ligand>
        <name>GTP</name>
        <dbReference type="ChEBI" id="CHEBI:37565"/>
    </ligand>
</feature>
<keyword evidence="4 8" id="KW-0547">Nucleotide-binding</keyword>
<sequence>MCPSSIELIMAEVNAESCCGVVLAGGQSRRMGEDKALLQFHGEPLVARMLGRLRQAGLAQVFVSGDYPDYPHLIDFPDAAGQVISQGPLAGLLSVAEQLRGQYGFMVVVPVDMPLLPPSTIHQLLEQPAEFPAVAYQDAYFPLRLILDDHLIEHLRCLLDQHEHKLRSLRALLERLPKRWLPLPDPPELLSNVNTPEQWQWALQQALSEE</sequence>
<evidence type="ECO:0000256" key="7">
    <source>
        <dbReference type="ARBA" id="ARBA00023150"/>
    </source>
</evidence>
<keyword evidence="12" id="KW-1185">Reference proteome</keyword>
<dbReference type="GO" id="GO:0061603">
    <property type="term" value="F:molybdenum cofactor guanylyltransferase activity"/>
    <property type="evidence" value="ECO:0007669"/>
    <property type="project" value="UniProtKB-EC"/>
</dbReference>
<dbReference type="Proteomes" id="UP000252558">
    <property type="component" value="Unassembled WGS sequence"/>
</dbReference>
<evidence type="ECO:0000256" key="4">
    <source>
        <dbReference type="ARBA" id="ARBA00022741"/>
    </source>
</evidence>
<dbReference type="GO" id="GO:1902758">
    <property type="term" value="P:bis(molybdopterin guanine dinucleotide)molybdenum biosynthetic process"/>
    <property type="evidence" value="ECO:0007669"/>
    <property type="project" value="TreeGrafter"/>
</dbReference>
<gene>
    <name evidence="8" type="primary">mobA</name>
    <name evidence="11" type="ORF">DU002_04250</name>
</gene>
<accession>A0A368NQD3</accession>
<dbReference type="EC" id="2.7.7.77" evidence="8"/>
<reference evidence="11 12" key="1">
    <citation type="submission" date="2018-07" db="EMBL/GenBank/DDBJ databases">
        <title>Corallincola holothuriorum sp. nov., a new facultative anaerobe isolated from sea cucumber Apostichopus japonicus.</title>
        <authorList>
            <person name="Xia H."/>
        </authorList>
    </citation>
    <scope>NUCLEOTIDE SEQUENCE [LARGE SCALE GENOMIC DNA]</scope>
    <source>
        <strain evidence="11 12">C4</strain>
    </source>
</reference>
<evidence type="ECO:0000313" key="11">
    <source>
        <dbReference type="EMBL" id="RCU51689.1"/>
    </source>
</evidence>
<dbReference type="SUPFAM" id="SSF53448">
    <property type="entry name" value="Nucleotide-diphospho-sugar transferases"/>
    <property type="match status" value="1"/>
</dbReference>
<comment type="function">
    <text evidence="8">Transfers a GMP moiety from GTP to Mo-molybdopterin (Mo-MPT) cofactor (Moco or molybdenum cofactor) to form Mo-molybdopterin guanine dinucleotide (Mo-MGD) cofactor.</text>
</comment>
<feature type="binding site" evidence="8">
    <location>
        <position position="35"/>
    </location>
    <ligand>
        <name>GTP</name>
        <dbReference type="ChEBI" id="CHEBI:37565"/>
    </ligand>
</feature>
<evidence type="ECO:0000313" key="12">
    <source>
        <dbReference type="Proteomes" id="UP000252558"/>
    </source>
</evidence>
<dbReference type="AlphaFoldDB" id="A0A368NQD3"/>
<dbReference type="GO" id="GO:0005737">
    <property type="term" value="C:cytoplasm"/>
    <property type="evidence" value="ECO:0007669"/>
    <property type="project" value="UniProtKB-SubCell"/>
</dbReference>
<keyword evidence="3 8" id="KW-0479">Metal-binding</keyword>
<evidence type="ECO:0000256" key="6">
    <source>
        <dbReference type="ARBA" id="ARBA00023134"/>
    </source>
</evidence>
<comment type="similarity">
    <text evidence="8">Belongs to the MobA family.</text>
</comment>
<comment type="caution">
    <text evidence="8">Lacks conserved residue(s) required for the propagation of feature annotation.</text>
</comment>
<dbReference type="GO" id="GO:0005525">
    <property type="term" value="F:GTP binding"/>
    <property type="evidence" value="ECO:0007669"/>
    <property type="project" value="UniProtKB-UniRule"/>
</dbReference>
<evidence type="ECO:0000256" key="8">
    <source>
        <dbReference type="HAMAP-Rule" id="MF_00316"/>
    </source>
</evidence>
<evidence type="ECO:0000256" key="9">
    <source>
        <dbReference type="SAM" id="Coils"/>
    </source>
</evidence>
<comment type="catalytic activity">
    <reaction evidence="8">
        <text>Mo-molybdopterin + GTP + H(+) = Mo-molybdopterin guanine dinucleotide + diphosphate</text>
        <dbReference type="Rhea" id="RHEA:34243"/>
        <dbReference type="ChEBI" id="CHEBI:15378"/>
        <dbReference type="ChEBI" id="CHEBI:33019"/>
        <dbReference type="ChEBI" id="CHEBI:37565"/>
        <dbReference type="ChEBI" id="CHEBI:71302"/>
        <dbReference type="ChEBI" id="CHEBI:71310"/>
        <dbReference type="EC" id="2.7.7.77"/>
    </reaction>
</comment>
<dbReference type="Pfam" id="PF12804">
    <property type="entry name" value="NTP_transf_3"/>
    <property type="match status" value="1"/>
</dbReference>
<keyword evidence="11" id="KW-0548">Nucleotidyltransferase</keyword>
<proteinExistence type="inferred from homology"/>
<evidence type="ECO:0000256" key="3">
    <source>
        <dbReference type="ARBA" id="ARBA00022723"/>
    </source>
</evidence>
<dbReference type="InterPro" id="IPR029044">
    <property type="entry name" value="Nucleotide-diphossugar_trans"/>
</dbReference>
<dbReference type="InterPro" id="IPR013482">
    <property type="entry name" value="Molybde_CF_guanTrfase"/>
</dbReference>
<comment type="subunit">
    <text evidence="8">Monomer.</text>
</comment>
<keyword evidence="2 8" id="KW-0808">Transferase</keyword>
<protein>
    <recommendedName>
        <fullName evidence="8">Molybdenum cofactor guanylyltransferase</fullName>
        <shortName evidence="8">MoCo guanylyltransferase</shortName>
        <ecNumber evidence="8">2.7.7.77</ecNumber>
    </recommendedName>
    <alternativeName>
        <fullName evidence="8">GTP:molybdopterin guanylyltransferase</fullName>
    </alternativeName>
    <alternativeName>
        <fullName evidence="8">Mo-MPT guanylyltransferase</fullName>
    </alternativeName>
    <alternativeName>
        <fullName evidence="8">Molybdopterin guanylyltransferase</fullName>
    </alternativeName>
    <alternativeName>
        <fullName evidence="8">Molybdopterin-guanine dinucleotide synthase</fullName>
        <shortName evidence="8">MGD synthase</shortName>
    </alternativeName>
</protein>
<comment type="cofactor">
    <cofactor evidence="8">
        <name>Mg(2+)</name>
        <dbReference type="ChEBI" id="CHEBI:18420"/>
    </cofactor>
</comment>
<evidence type="ECO:0000256" key="5">
    <source>
        <dbReference type="ARBA" id="ARBA00022842"/>
    </source>
</evidence>
<comment type="subcellular location">
    <subcellularLocation>
        <location evidence="8">Cytoplasm</location>
    </subcellularLocation>
</comment>
<keyword evidence="5 8" id="KW-0460">Magnesium</keyword>
<comment type="caution">
    <text evidence="11">The sequence shown here is derived from an EMBL/GenBank/DDBJ whole genome shotgun (WGS) entry which is preliminary data.</text>
</comment>
<feature type="coiled-coil region" evidence="9">
    <location>
        <begin position="152"/>
        <end position="179"/>
    </location>
</feature>
<dbReference type="HAMAP" id="MF_00316">
    <property type="entry name" value="MobA"/>
    <property type="match status" value="1"/>
</dbReference>
<evidence type="ECO:0000256" key="2">
    <source>
        <dbReference type="ARBA" id="ARBA00022679"/>
    </source>
</evidence>
<keyword evidence="6 8" id="KW-0342">GTP-binding</keyword>
<dbReference type="Gene3D" id="3.90.550.10">
    <property type="entry name" value="Spore Coat Polysaccharide Biosynthesis Protein SpsA, Chain A"/>
    <property type="match status" value="1"/>
</dbReference>
<feature type="binding site" evidence="8">
    <location>
        <position position="112"/>
    </location>
    <ligand>
        <name>Mg(2+)</name>
        <dbReference type="ChEBI" id="CHEBI:18420"/>
    </ligand>
</feature>
<keyword evidence="7 8" id="KW-0501">Molybdenum cofactor biosynthesis</keyword>
<dbReference type="GO" id="GO:0046872">
    <property type="term" value="F:metal ion binding"/>
    <property type="evidence" value="ECO:0007669"/>
    <property type="project" value="UniProtKB-KW"/>
</dbReference>
<evidence type="ECO:0000259" key="10">
    <source>
        <dbReference type="Pfam" id="PF12804"/>
    </source>
</evidence>
<dbReference type="EMBL" id="QPID01000002">
    <property type="protein sequence ID" value="RCU51689.1"/>
    <property type="molecule type" value="Genomic_DNA"/>
</dbReference>
<feature type="binding site" evidence="8">
    <location>
        <position position="112"/>
    </location>
    <ligand>
        <name>GTP</name>
        <dbReference type="ChEBI" id="CHEBI:37565"/>
    </ligand>
</feature>
<comment type="domain">
    <text evidence="8">The N-terminal domain determines nucleotide recognition and specific binding, while the C-terminal domain determines the specific binding to the target protein.</text>
</comment>
<name>A0A368NQD3_9GAMM</name>
<evidence type="ECO:0000256" key="1">
    <source>
        <dbReference type="ARBA" id="ARBA00022490"/>
    </source>
</evidence>